<evidence type="ECO:0000256" key="7">
    <source>
        <dbReference type="ARBA" id="ARBA00023273"/>
    </source>
</evidence>
<dbReference type="AlphaFoldDB" id="A0A8T3E776"/>
<keyword evidence="7" id="KW-0966">Cell projection</keyword>
<dbReference type="GO" id="GO:0060285">
    <property type="term" value="P:cilium-dependent cell motility"/>
    <property type="evidence" value="ECO:0007669"/>
    <property type="project" value="TreeGrafter"/>
</dbReference>
<keyword evidence="2" id="KW-0963">Cytoplasm</keyword>
<feature type="coiled-coil region" evidence="13">
    <location>
        <begin position="81"/>
        <end position="130"/>
    </location>
</feature>
<accession>A0A8T3E776</accession>
<comment type="subcellular location">
    <subcellularLocation>
        <location evidence="1">Cytoplasm</location>
        <location evidence="1">Cytoskeleton</location>
        <location evidence="1">Flagellum axoneme</location>
    </subcellularLocation>
    <subcellularLocation>
        <location evidence="8">Cytoplasm</location>
        <location evidence="8">Cytoskeleton</location>
        <location evidence="8">Flagellum basal body</location>
    </subcellularLocation>
</comment>
<comment type="caution">
    <text evidence="15">The sequence shown here is derived from an EMBL/GenBank/DDBJ whole genome shotgun (WGS) entry which is preliminary data.</text>
</comment>
<keyword evidence="6" id="KW-0206">Cytoskeleton</keyword>
<evidence type="ECO:0000256" key="5">
    <source>
        <dbReference type="ARBA" id="ARBA00023069"/>
    </source>
</evidence>
<proteinExistence type="inferred from homology"/>
<dbReference type="EMBL" id="JAERUA010000001">
    <property type="protein sequence ID" value="KAI1904620.1"/>
    <property type="molecule type" value="Genomic_DNA"/>
</dbReference>
<evidence type="ECO:0000256" key="1">
    <source>
        <dbReference type="ARBA" id="ARBA00004611"/>
    </source>
</evidence>
<evidence type="ECO:0000313" key="16">
    <source>
        <dbReference type="Proteomes" id="UP000829720"/>
    </source>
</evidence>
<evidence type="ECO:0000256" key="9">
    <source>
        <dbReference type="ARBA" id="ARBA00038424"/>
    </source>
</evidence>
<evidence type="ECO:0000256" key="8">
    <source>
        <dbReference type="ARBA" id="ARBA00037841"/>
    </source>
</evidence>
<dbReference type="PANTHER" id="PTHR21625">
    <property type="entry name" value="NYD-SP28 PROTEIN"/>
    <property type="match status" value="1"/>
</dbReference>
<evidence type="ECO:0000256" key="10">
    <source>
        <dbReference type="ARBA" id="ARBA00040899"/>
    </source>
</evidence>
<evidence type="ECO:0000256" key="6">
    <source>
        <dbReference type="ARBA" id="ARBA00023212"/>
    </source>
</evidence>
<evidence type="ECO:0000259" key="14">
    <source>
        <dbReference type="Pfam" id="PF14772"/>
    </source>
</evidence>
<feature type="domain" description="Dynein regulatory complex protein 1/2 N-terminal" evidence="14">
    <location>
        <begin position="12"/>
        <end position="113"/>
    </location>
</feature>
<evidence type="ECO:0000256" key="11">
    <source>
        <dbReference type="ARBA" id="ARBA00041517"/>
    </source>
</evidence>
<keyword evidence="3" id="KW-0282">Flagellum</keyword>
<name>A0A8T3E776_9TELE</name>
<evidence type="ECO:0000313" key="15">
    <source>
        <dbReference type="EMBL" id="KAI1904620.1"/>
    </source>
</evidence>
<dbReference type="InterPro" id="IPR039750">
    <property type="entry name" value="DRC1/DRC2"/>
</dbReference>
<keyword evidence="4 13" id="KW-0175">Coiled coil</keyword>
<dbReference type="GO" id="GO:0003352">
    <property type="term" value="P:regulation of cilium movement"/>
    <property type="evidence" value="ECO:0007669"/>
    <property type="project" value="TreeGrafter"/>
</dbReference>
<dbReference type="GO" id="GO:0070286">
    <property type="term" value="P:axonemal dynein complex assembly"/>
    <property type="evidence" value="ECO:0007669"/>
    <property type="project" value="InterPro"/>
</dbReference>
<comment type="similarity">
    <text evidence="9">Belongs to the DRC2 family.</text>
</comment>
<organism evidence="15 16">
    <name type="scientific">Albula goreensis</name>
    <dbReference type="NCBI Taxonomy" id="1534307"/>
    <lineage>
        <taxon>Eukaryota</taxon>
        <taxon>Metazoa</taxon>
        <taxon>Chordata</taxon>
        <taxon>Craniata</taxon>
        <taxon>Vertebrata</taxon>
        <taxon>Euteleostomi</taxon>
        <taxon>Actinopterygii</taxon>
        <taxon>Neopterygii</taxon>
        <taxon>Teleostei</taxon>
        <taxon>Albuliformes</taxon>
        <taxon>Albulidae</taxon>
        <taxon>Albula</taxon>
    </lineage>
</organism>
<dbReference type="GO" id="GO:0005858">
    <property type="term" value="C:axonemal dynein complex"/>
    <property type="evidence" value="ECO:0007669"/>
    <property type="project" value="InterPro"/>
</dbReference>
<sequence length="262" mass="30834">MTEEEKQLLLKQKALAEEEMRKKKEAMLIKNLADKIQKEEQNSAVNELKLIERWRLVFRRVRAKELRGDIGVLSQTFERALDHKDTIIKCLEQELNELREHSAKAHGSHLDHIDRLLELQKERLATLEQQWNTELEELCTTFNTEREQIISQHQQECEYLVDVDFAMEQCHTEVDADARQEFLSARNDIANRNTEEKNALRVHFGGEAEELWNKIQEAVWSYSDSTEQRCTTFQALLARDECSVLEIDSQMKKIHKMQVVAE</sequence>
<dbReference type="OrthoDB" id="7760980at2759"/>
<evidence type="ECO:0000256" key="3">
    <source>
        <dbReference type="ARBA" id="ARBA00022846"/>
    </source>
</evidence>
<evidence type="ECO:0000256" key="4">
    <source>
        <dbReference type="ARBA" id="ARBA00023054"/>
    </source>
</evidence>
<keyword evidence="16" id="KW-1185">Reference proteome</keyword>
<evidence type="ECO:0000256" key="13">
    <source>
        <dbReference type="SAM" id="Coils"/>
    </source>
</evidence>
<evidence type="ECO:0000256" key="12">
    <source>
        <dbReference type="ARBA" id="ARBA00045865"/>
    </source>
</evidence>
<feature type="coiled-coil region" evidence="13">
    <location>
        <begin position="6"/>
        <end position="42"/>
    </location>
</feature>
<protein>
    <recommendedName>
        <fullName evidence="10">Dynein regulatory complex subunit 2</fullName>
    </recommendedName>
    <alternativeName>
        <fullName evidence="11">Coiled-coil domain-containing protein 65</fullName>
    </alternativeName>
</protein>
<dbReference type="Pfam" id="PF14772">
    <property type="entry name" value="NYD-SP28"/>
    <property type="match status" value="1"/>
</dbReference>
<dbReference type="InterPro" id="IPR039505">
    <property type="entry name" value="DRC1/2_N"/>
</dbReference>
<keyword evidence="5" id="KW-0969">Cilium</keyword>
<dbReference type="Proteomes" id="UP000829720">
    <property type="component" value="Unassembled WGS sequence"/>
</dbReference>
<comment type="function">
    <text evidence="12">Component of the nexin-dynein regulatory complex (N-DRC), a key regulator of ciliary/flagellar motility which maintains the alignment and integrity of the distal axoneme and regulates microtubule sliding in motile axonemes. Plays a critical role in the assembly of N-DRC and also stabilizes the assembly of multiple inner dynein arms and radial spokes. Coassembles with DRC1 to form a central scaffold needed for assembly of the N-DRC and its attachment to the outer doublet microtubules.</text>
</comment>
<evidence type="ECO:0000256" key="2">
    <source>
        <dbReference type="ARBA" id="ARBA00022490"/>
    </source>
</evidence>
<gene>
    <name evidence="15" type="ORF">AGOR_G00007570</name>
</gene>
<reference evidence="15" key="1">
    <citation type="submission" date="2021-01" db="EMBL/GenBank/DDBJ databases">
        <authorList>
            <person name="Zahm M."/>
            <person name="Roques C."/>
            <person name="Cabau C."/>
            <person name="Klopp C."/>
            <person name="Donnadieu C."/>
            <person name="Jouanno E."/>
            <person name="Lampietro C."/>
            <person name="Louis A."/>
            <person name="Herpin A."/>
            <person name="Echchiki A."/>
            <person name="Berthelot C."/>
            <person name="Parey E."/>
            <person name="Roest-Crollius H."/>
            <person name="Braasch I."/>
            <person name="Postlethwait J."/>
            <person name="Bobe J."/>
            <person name="Montfort J."/>
            <person name="Bouchez O."/>
            <person name="Begum T."/>
            <person name="Mejri S."/>
            <person name="Adams A."/>
            <person name="Chen W.-J."/>
            <person name="Guiguen Y."/>
        </authorList>
    </citation>
    <scope>NUCLEOTIDE SEQUENCE</scope>
    <source>
        <tissue evidence="15">Blood</tissue>
    </source>
</reference>
<dbReference type="PANTHER" id="PTHR21625:SF0">
    <property type="entry name" value="DYNEIN REGULATORY COMPLEX SUBUNIT 2"/>
    <property type="match status" value="1"/>
</dbReference>